<evidence type="ECO:0000313" key="1">
    <source>
        <dbReference type="EMBL" id="KAJ6635498.1"/>
    </source>
</evidence>
<evidence type="ECO:0000313" key="2">
    <source>
        <dbReference type="Proteomes" id="UP001151699"/>
    </source>
</evidence>
<dbReference type="PANTHER" id="PTHR11362">
    <property type="entry name" value="PHOSPHATIDYLETHANOLAMINE-BINDING PROTEIN"/>
    <property type="match status" value="1"/>
</dbReference>
<dbReference type="InterPro" id="IPR035810">
    <property type="entry name" value="PEBP_euk"/>
</dbReference>
<dbReference type="Pfam" id="PF01161">
    <property type="entry name" value="PBP"/>
    <property type="match status" value="1"/>
</dbReference>
<organism evidence="1 2">
    <name type="scientific">Pseudolycoriella hygida</name>
    <dbReference type="NCBI Taxonomy" id="35572"/>
    <lineage>
        <taxon>Eukaryota</taxon>
        <taxon>Metazoa</taxon>
        <taxon>Ecdysozoa</taxon>
        <taxon>Arthropoda</taxon>
        <taxon>Hexapoda</taxon>
        <taxon>Insecta</taxon>
        <taxon>Pterygota</taxon>
        <taxon>Neoptera</taxon>
        <taxon>Endopterygota</taxon>
        <taxon>Diptera</taxon>
        <taxon>Nematocera</taxon>
        <taxon>Sciaroidea</taxon>
        <taxon>Sciaridae</taxon>
        <taxon>Pseudolycoriella</taxon>
    </lineage>
</organism>
<dbReference type="AlphaFoldDB" id="A0A9Q0RX27"/>
<proteinExistence type="predicted"/>
<dbReference type="InterPro" id="IPR036610">
    <property type="entry name" value="PEBP-like_sf"/>
</dbReference>
<dbReference type="CDD" id="cd00866">
    <property type="entry name" value="PEBP_euk"/>
    <property type="match status" value="1"/>
</dbReference>
<dbReference type="Gene3D" id="3.90.280.10">
    <property type="entry name" value="PEBP-like"/>
    <property type="match status" value="1"/>
</dbReference>
<comment type="caution">
    <text evidence="1">The sequence shown here is derived from an EMBL/GenBank/DDBJ whole genome shotgun (WGS) entry which is preliminary data.</text>
</comment>
<dbReference type="EMBL" id="WJQU01000004">
    <property type="protein sequence ID" value="KAJ6635498.1"/>
    <property type="molecule type" value="Genomic_DNA"/>
</dbReference>
<dbReference type="Proteomes" id="UP001151699">
    <property type="component" value="Chromosome C"/>
</dbReference>
<dbReference type="InterPro" id="IPR008914">
    <property type="entry name" value="PEBP"/>
</dbReference>
<dbReference type="PANTHER" id="PTHR11362:SF82">
    <property type="entry name" value="PHOSPHATIDYLETHANOLAMINE-BINDING PROTEIN 4"/>
    <property type="match status" value="1"/>
</dbReference>
<dbReference type="OrthoDB" id="2506647at2759"/>
<keyword evidence="2" id="KW-1185">Reference proteome</keyword>
<protein>
    <submittedName>
        <fullName evidence="1">OV-16 antigen</fullName>
    </submittedName>
</protein>
<dbReference type="SUPFAM" id="SSF49777">
    <property type="entry name" value="PEBP-like"/>
    <property type="match status" value="1"/>
</dbReference>
<name>A0A9Q0RX27_9DIPT</name>
<accession>A0A9Q0RX27</accession>
<reference evidence="1" key="1">
    <citation type="submission" date="2022-07" db="EMBL/GenBank/DDBJ databases">
        <authorList>
            <person name="Trinca V."/>
            <person name="Uliana J.V.C."/>
            <person name="Torres T.T."/>
            <person name="Ward R.J."/>
            <person name="Monesi N."/>
        </authorList>
    </citation>
    <scope>NUCLEOTIDE SEQUENCE</scope>
    <source>
        <strain evidence="1">HSMRA1968</strain>
        <tissue evidence="1">Whole embryos</tissue>
    </source>
</reference>
<sequence>MEDHQIVPDVISTAPVEIAKITFRGGVNVNLGNELKPIQLKDIPEVFWDADAGSFYALCLIDPDAPSKTEPIYRSWQHWLIVNIPGMDVQSGETLSEYIGSSPGQGTGLHRYVFLIYKQNGKLHFDEKYSNNRCSREDRRSFQITKFAEKYRLGTPVAGNFYLAQWGD</sequence>
<gene>
    <name evidence="1" type="primary">OV16</name>
    <name evidence="1" type="ORF">Bhyg_14084</name>
</gene>